<dbReference type="PANTHER" id="PTHR30614:SF20">
    <property type="entry name" value="GLUTAMINE TRANSPORT SYSTEM PERMEASE PROTEIN GLNP"/>
    <property type="match status" value="1"/>
</dbReference>
<dbReference type="Gene3D" id="1.10.3720.10">
    <property type="entry name" value="MetI-like"/>
    <property type="match status" value="1"/>
</dbReference>
<evidence type="ECO:0000256" key="5">
    <source>
        <dbReference type="ARBA" id="ARBA00022692"/>
    </source>
</evidence>
<organism evidence="11 12">
    <name type="scientific">Peptoclostridium litorale DSM 5388</name>
    <dbReference type="NCBI Taxonomy" id="1121324"/>
    <lineage>
        <taxon>Bacteria</taxon>
        <taxon>Bacillati</taxon>
        <taxon>Bacillota</taxon>
        <taxon>Clostridia</taxon>
        <taxon>Peptostreptococcales</taxon>
        <taxon>Peptoclostridiaceae</taxon>
        <taxon>Peptoclostridium</taxon>
    </lineage>
</organism>
<comment type="subcellular location">
    <subcellularLocation>
        <location evidence="1 9">Cell membrane</location>
        <topology evidence="1 9">Multi-pass membrane protein</topology>
    </subcellularLocation>
</comment>
<feature type="transmembrane region" description="Helical" evidence="9">
    <location>
        <begin position="185"/>
        <end position="203"/>
    </location>
</feature>
<dbReference type="GO" id="GO:0043190">
    <property type="term" value="C:ATP-binding cassette (ABC) transporter complex"/>
    <property type="evidence" value="ECO:0007669"/>
    <property type="project" value="InterPro"/>
</dbReference>
<proteinExistence type="inferred from homology"/>
<dbReference type="CDD" id="cd06261">
    <property type="entry name" value="TM_PBP2"/>
    <property type="match status" value="1"/>
</dbReference>
<dbReference type="GO" id="GO:0022857">
    <property type="term" value="F:transmembrane transporter activity"/>
    <property type="evidence" value="ECO:0007669"/>
    <property type="project" value="InterPro"/>
</dbReference>
<dbReference type="SUPFAM" id="SSF161098">
    <property type="entry name" value="MetI-like"/>
    <property type="match status" value="1"/>
</dbReference>
<protein>
    <submittedName>
        <fullName evidence="11">Amino acid ABC transporter, permease protein, His/Glu/Gln/Arg/opine family</fullName>
    </submittedName>
</protein>
<evidence type="ECO:0000256" key="9">
    <source>
        <dbReference type="RuleBase" id="RU363032"/>
    </source>
</evidence>
<reference evidence="11 12" key="1">
    <citation type="submission" date="2014-03" db="EMBL/GenBank/DDBJ databases">
        <title>Genome sequence of Clostridium litorale W6, DSM 5388.</title>
        <authorList>
            <person name="Poehlein A."/>
            <person name="Jagirdar A."/>
            <person name="Khonsari B."/>
            <person name="Chibani C.M."/>
            <person name="Gutierrez Gutierrez D.A."/>
            <person name="Davydova E."/>
            <person name="Alghaithi H.S."/>
            <person name="Nair K.P."/>
            <person name="Dhamotharan K."/>
            <person name="Chandran L."/>
            <person name="G W."/>
            <person name="Daniel R."/>
        </authorList>
    </citation>
    <scope>NUCLEOTIDE SEQUENCE [LARGE SCALE GENOMIC DNA]</scope>
    <source>
        <strain evidence="11 12">W6</strain>
    </source>
</reference>
<dbReference type="InterPro" id="IPR010065">
    <property type="entry name" value="AA_ABC_transptr_permease_3TM"/>
</dbReference>
<keyword evidence="12" id="KW-1185">Reference proteome</keyword>
<dbReference type="FunFam" id="1.10.3720.10:FF:000006">
    <property type="entry name" value="Glutamate/aspartate ABC transporter, permease protein GltK"/>
    <property type="match status" value="1"/>
</dbReference>
<dbReference type="Proteomes" id="UP000027946">
    <property type="component" value="Unassembled WGS sequence"/>
</dbReference>
<keyword evidence="4" id="KW-1003">Cell membrane</keyword>
<dbReference type="eggNOG" id="COG0765">
    <property type="taxonomic scope" value="Bacteria"/>
</dbReference>
<evidence type="ECO:0000256" key="2">
    <source>
        <dbReference type="ARBA" id="ARBA00010072"/>
    </source>
</evidence>
<dbReference type="STRING" id="1121324.CLIT_10c03470"/>
<evidence type="ECO:0000256" key="6">
    <source>
        <dbReference type="ARBA" id="ARBA00022970"/>
    </source>
</evidence>
<dbReference type="PANTHER" id="PTHR30614">
    <property type="entry name" value="MEMBRANE COMPONENT OF AMINO ACID ABC TRANSPORTER"/>
    <property type="match status" value="1"/>
</dbReference>
<feature type="transmembrane region" description="Helical" evidence="9">
    <location>
        <begin position="20"/>
        <end position="41"/>
    </location>
</feature>
<dbReference type="InterPro" id="IPR035906">
    <property type="entry name" value="MetI-like_sf"/>
</dbReference>
<dbReference type="InterPro" id="IPR043429">
    <property type="entry name" value="ArtM/GltK/GlnP/TcyL/YhdX-like"/>
</dbReference>
<dbReference type="OrthoDB" id="9787841at2"/>
<sequence>MNFDIVLKNMPFILEATLVTLKITMTSFVFAVIIAFIVGIARSYNTPMPIKKFLAAYVEVFRGSPLLIQLFLIYYGLPKVNIVMDCFTAAIIGLSLNCGAYMSEIVRASILAVDKGQDEAAFSLGYNKLQTIFHIILPQMFRVSIPNLVNCFSALLKDSSLVSVISITELTRIGQLIYSRTARPFEIYTTLALFYFVMTYVVSLTSKSIEKRFNAIY</sequence>
<dbReference type="EMBL" id="JJMM01000010">
    <property type="protein sequence ID" value="KDR95620.1"/>
    <property type="molecule type" value="Genomic_DNA"/>
</dbReference>
<gene>
    <name evidence="11" type="ORF">CLIT_10c03470</name>
</gene>
<evidence type="ECO:0000256" key="8">
    <source>
        <dbReference type="ARBA" id="ARBA00023136"/>
    </source>
</evidence>
<keyword evidence="6" id="KW-0029">Amino-acid transport</keyword>
<dbReference type="NCBIfam" id="TIGR01726">
    <property type="entry name" value="HEQRo_perm_3TM"/>
    <property type="match status" value="1"/>
</dbReference>
<keyword evidence="3 9" id="KW-0813">Transport</keyword>
<dbReference type="InterPro" id="IPR000515">
    <property type="entry name" value="MetI-like"/>
</dbReference>
<evidence type="ECO:0000256" key="3">
    <source>
        <dbReference type="ARBA" id="ARBA00022448"/>
    </source>
</evidence>
<keyword evidence="5 9" id="KW-0812">Transmembrane</keyword>
<dbReference type="RefSeq" id="WP_038264005.1">
    <property type="nucleotide sequence ID" value="NZ_FSRH01000006.1"/>
</dbReference>
<evidence type="ECO:0000256" key="4">
    <source>
        <dbReference type="ARBA" id="ARBA00022475"/>
    </source>
</evidence>
<keyword evidence="7 9" id="KW-1133">Transmembrane helix</keyword>
<feature type="domain" description="ABC transmembrane type-1" evidence="10">
    <location>
        <begin position="17"/>
        <end position="206"/>
    </location>
</feature>
<dbReference type="GO" id="GO:0006865">
    <property type="term" value="P:amino acid transport"/>
    <property type="evidence" value="ECO:0007669"/>
    <property type="project" value="UniProtKB-KW"/>
</dbReference>
<evidence type="ECO:0000313" key="12">
    <source>
        <dbReference type="Proteomes" id="UP000027946"/>
    </source>
</evidence>
<evidence type="ECO:0000259" key="10">
    <source>
        <dbReference type="PROSITE" id="PS50928"/>
    </source>
</evidence>
<comment type="similarity">
    <text evidence="2">Belongs to the binding-protein-dependent transport system permease family. HisMQ subfamily.</text>
</comment>
<feature type="transmembrane region" description="Helical" evidence="9">
    <location>
        <begin position="53"/>
        <end position="76"/>
    </location>
</feature>
<keyword evidence="8 9" id="KW-0472">Membrane</keyword>
<evidence type="ECO:0000313" key="11">
    <source>
        <dbReference type="EMBL" id="KDR95620.1"/>
    </source>
</evidence>
<comment type="caution">
    <text evidence="11">The sequence shown here is derived from an EMBL/GenBank/DDBJ whole genome shotgun (WGS) entry which is preliminary data.</text>
</comment>
<dbReference type="PROSITE" id="PS50928">
    <property type="entry name" value="ABC_TM1"/>
    <property type="match status" value="1"/>
</dbReference>
<evidence type="ECO:0000256" key="7">
    <source>
        <dbReference type="ARBA" id="ARBA00022989"/>
    </source>
</evidence>
<dbReference type="Pfam" id="PF00528">
    <property type="entry name" value="BPD_transp_1"/>
    <property type="match status" value="1"/>
</dbReference>
<dbReference type="AlphaFoldDB" id="A0A069RHM3"/>
<evidence type="ECO:0000256" key="1">
    <source>
        <dbReference type="ARBA" id="ARBA00004651"/>
    </source>
</evidence>
<name>A0A069RHM3_PEPLI</name>
<accession>A0A069RHM3</accession>